<gene>
    <name evidence="2" type="ORF">Acr_00g0070510</name>
</gene>
<dbReference type="AlphaFoldDB" id="A0A7J0DRA3"/>
<evidence type="ECO:0000313" key="3">
    <source>
        <dbReference type="Proteomes" id="UP000585474"/>
    </source>
</evidence>
<comment type="caution">
    <text evidence="2">The sequence shown here is derived from an EMBL/GenBank/DDBJ whole genome shotgun (WGS) entry which is preliminary data.</text>
</comment>
<feature type="region of interest" description="Disordered" evidence="1">
    <location>
        <begin position="1"/>
        <end position="23"/>
    </location>
</feature>
<organism evidence="2 3">
    <name type="scientific">Actinidia rufa</name>
    <dbReference type="NCBI Taxonomy" id="165716"/>
    <lineage>
        <taxon>Eukaryota</taxon>
        <taxon>Viridiplantae</taxon>
        <taxon>Streptophyta</taxon>
        <taxon>Embryophyta</taxon>
        <taxon>Tracheophyta</taxon>
        <taxon>Spermatophyta</taxon>
        <taxon>Magnoliopsida</taxon>
        <taxon>eudicotyledons</taxon>
        <taxon>Gunneridae</taxon>
        <taxon>Pentapetalae</taxon>
        <taxon>asterids</taxon>
        <taxon>Ericales</taxon>
        <taxon>Actinidiaceae</taxon>
        <taxon>Actinidia</taxon>
    </lineage>
</organism>
<proteinExistence type="predicted"/>
<evidence type="ECO:0000256" key="1">
    <source>
        <dbReference type="SAM" id="MobiDB-lite"/>
    </source>
</evidence>
<accession>A0A7J0DRA3</accession>
<name>A0A7J0DRA3_9ERIC</name>
<protein>
    <submittedName>
        <fullName evidence="2">Uncharacterized protein</fullName>
    </submittedName>
</protein>
<dbReference type="Proteomes" id="UP000585474">
    <property type="component" value="Unassembled WGS sequence"/>
</dbReference>
<dbReference type="EMBL" id="BJWL01000358">
    <property type="protein sequence ID" value="GFS40781.1"/>
    <property type="molecule type" value="Genomic_DNA"/>
</dbReference>
<evidence type="ECO:0000313" key="2">
    <source>
        <dbReference type="EMBL" id="GFS40781.1"/>
    </source>
</evidence>
<reference evidence="3" key="1">
    <citation type="submission" date="2019-07" db="EMBL/GenBank/DDBJ databases">
        <title>De Novo Assembly of kiwifruit Actinidia rufa.</title>
        <authorList>
            <person name="Sugita-Konishi S."/>
            <person name="Sato K."/>
            <person name="Mori E."/>
            <person name="Abe Y."/>
            <person name="Kisaki G."/>
            <person name="Hamano K."/>
            <person name="Suezawa K."/>
            <person name="Otani M."/>
            <person name="Fukuda T."/>
            <person name="Manabe T."/>
            <person name="Gomi K."/>
            <person name="Tabuchi M."/>
            <person name="Akimitsu K."/>
            <person name="Kataoka I."/>
        </authorList>
    </citation>
    <scope>NUCLEOTIDE SEQUENCE [LARGE SCALE GENOMIC DNA]</scope>
    <source>
        <strain evidence="3">cv. Fuchu</strain>
    </source>
</reference>
<keyword evidence="3" id="KW-1185">Reference proteome</keyword>
<sequence>MVRTKHASNDSRGDDPIPTELDMEFSGQVRVKDVSDGCSRMEQPSTPSKGRIHKLGKGFSITTIKKGISFSSTEDKGDEGDEEVDSDEEISYCVMDIENLEIPPSIRWQDEEILHGENPIRDEFPMEGDALMHRAYPSQEVTSTQGGPPLWFLEYFGELKEPMVRIKQHQDEIIHTQQRHEEYPDRLRDIYNEQGQQINRLGDLYEKQG</sequence>